<sequence length="36" mass="4206">MPAKYLGWLVEIIYEDQSGKIYKAAYTSQEHSIWAD</sequence>
<organism evidence="1 2">
    <name type="scientific">Paenibacillus illinoisensis</name>
    <dbReference type="NCBI Taxonomy" id="59845"/>
    <lineage>
        <taxon>Bacteria</taxon>
        <taxon>Bacillati</taxon>
        <taxon>Bacillota</taxon>
        <taxon>Bacilli</taxon>
        <taxon>Bacillales</taxon>
        <taxon>Paenibacillaceae</taxon>
        <taxon>Paenibacillus</taxon>
    </lineage>
</organism>
<dbReference type="AlphaFoldDB" id="A0A2W0CI32"/>
<evidence type="ECO:0000313" key="1">
    <source>
        <dbReference type="EMBL" id="PYY29712.1"/>
    </source>
</evidence>
<accession>A0A2W0CI32</accession>
<evidence type="ECO:0000313" key="2">
    <source>
        <dbReference type="Proteomes" id="UP000247459"/>
    </source>
</evidence>
<dbReference type="EMBL" id="PRLG01000015">
    <property type="protein sequence ID" value="PYY29712.1"/>
    <property type="molecule type" value="Genomic_DNA"/>
</dbReference>
<protein>
    <submittedName>
        <fullName evidence="1">Uncharacterized protein</fullName>
    </submittedName>
</protein>
<name>A0A2W0CI32_9BACL</name>
<dbReference type="Proteomes" id="UP000247459">
    <property type="component" value="Unassembled WGS sequence"/>
</dbReference>
<proteinExistence type="predicted"/>
<comment type="caution">
    <text evidence="1">The sequence shown here is derived from an EMBL/GenBank/DDBJ whole genome shotgun (WGS) entry which is preliminary data.</text>
</comment>
<gene>
    <name evidence="1" type="ORF">PIL02S_01912</name>
</gene>
<reference evidence="1 2" key="1">
    <citation type="submission" date="2018-01" db="EMBL/GenBank/DDBJ databases">
        <title>Genome sequence of the PGP bacterium Paenibacillus illinoisensis E3.</title>
        <authorList>
            <person name="Rolli E."/>
            <person name="Marasco R."/>
            <person name="Bessem C."/>
            <person name="Michoud G."/>
            <person name="Gaiarsa S."/>
            <person name="Borin S."/>
            <person name="Daffonchio D."/>
        </authorList>
    </citation>
    <scope>NUCLEOTIDE SEQUENCE [LARGE SCALE GENOMIC DNA]</scope>
    <source>
        <strain evidence="1 2">E3</strain>
    </source>
</reference>